<name>A0A9N9Z0P9_9HYPO</name>
<dbReference type="OrthoDB" id="10579173at2759"/>
<dbReference type="Proteomes" id="UP000775872">
    <property type="component" value="Unassembled WGS sequence"/>
</dbReference>
<gene>
    <name evidence="1" type="ORF">CSOL1703_00013171</name>
</gene>
<sequence length="97" mass="9766">MPELAEVVVKRQLGLFKLGEAVGQDHRSGTSGGHLSSQGLVSDTDIDGVSIVGNPSAGELSTHGVAQLVNDIGSLKLPGNTSSGLLGIQAQVPLHGS</sequence>
<reference evidence="1 2" key="2">
    <citation type="submission" date="2021-10" db="EMBL/GenBank/DDBJ databases">
        <authorList>
            <person name="Piombo E."/>
        </authorList>
    </citation>
    <scope>NUCLEOTIDE SEQUENCE [LARGE SCALE GENOMIC DNA]</scope>
</reference>
<dbReference type="AlphaFoldDB" id="A0A9N9Z0P9"/>
<dbReference type="EMBL" id="CABFOC020000018">
    <property type="protein sequence ID" value="CAH0046935.1"/>
    <property type="molecule type" value="Genomic_DNA"/>
</dbReference>
<organism evidence="1 2">
    <name type="scientific">Clonostachys solani</name>
    <dbReference type="NCBI Taxonomy" id="160281"/>
    <lineage>
        <taxon>Eukaryota</taxon>
        <taxon>Fungi</taxon>
        <taxon>Dikarya</taxon>
        <taxon>Ascomycota</taxon>
        <taxon>Pezizomycotina</taxon>
        <taxon>Sordariomycetes</taxon>
        <taxon>Hypocreomycetidae</taxon>
        <taxon>Hypocreales</taxon>
        <taxon>Bionectriaceae</taxon>
        <taxon>Clonostachys</taxon>
    </lineage>
</organism>
<protein>
    <submittedName>
        <fullName evidence="1">Uncharacterized protein</fullName>
    </submittedName>
</protein>
<keyword evidence="2" id="KW-1185">Reference proteome</keyword>
<accession>A0A9N9Z0P9</accession>
<evidence type="ECO:0000313" key="2">
    <source>
        <dbReference type="Proteomes" id="UP000775872"/>
    </source>
</evidence>
<evidence type="ECO:0000313" key="1">
    <source>
        <dbReference type="EMBL" id="CAH0046935.1"/>
    </source>
</evidence>
<comment type="caution">
    <text evidence="1">The sequence shown here is derived from an EMBL/GenBank/DDBJ whole genome shotgun (WGS) entry which is preliminary data.</text>
</comment>
<reference evidence="2" key="1">
    <citation type="submission" date="2019-06" db="EMBL/GenBank/DDBJ databases">
        <authorList>
            <person name="Broberg M."/>
        </authorList>
    </citation>
    <scope>NUCLEOTIDE SEQUENCE [LARGE SCALE GENOMIC DNA]</scope>
</reference>
<proteinExistence type="predicted"/>